<dbReference type="Proteomes" id="UP000054477">
    <property type="component" value="Unassembled WGS sequence"/>
</dbReference>
<evidence type="ECO:0000313" key="2">
    <source>
        <dbReference type="Proteomes" id="UP000054477"/>
    </source>
</evidence>
<protein>
    <submittedName>
        <fullName evidence="1">Uncharacterized protein</fullName>
    </submittedName>
</protein>
<sequence>MHGEVAAELPYAPVTLLVLRNSRQGICYKSKSSQLIRRPTRPHIGYSSCATPLDQLRSPSPTIL</sequence>
<proteinExistence type="predicted"/>
<dbReference type="AlphaFoldDB" id="A0A0C9WVP9"/>
<evidence type="ECO:0000313" key="1">
    <source>
        <dbReference type="EMBL" id="KIK03615.1"/>
    </source>
</evidence>
<name>A0A0C9WVP9_9AGAR</name>
<dbReference type="EMBL" id="KN838578">
    <property type="protein sequence ID" value="KIK03615.1"/>
    <property type="molecule type" value="Genomic_DNA"/>
</dbReference>
<reference evidence="1 2" key="1">
    <citation type="submission" date="2014-04" db="EMBL/GenBank/DDBJ databases">
        <authorList>
            <consortium name="DOE Joint Genome Institute"/>
            <person name="Kuo A."/>
            <person name="Kohler A."/>
            <person name="Nagy L.G."/>
            <person name="Floudas D."/>
            <person name="Copeland A."/>
            <person name="Barry K.W."/>
            <person name="Cichocki N."/>
            <person name="Veneault-Fourrey C."/>
            <person name="LaButti K."/>
            <person name="Lindquist E.A."/>
            <person name="Lipzen A."/>
            <person name="Lundell T."/>
            <person name="Morin E."/>
            <person name="Murat C."/>
            <person name="Sun H."/>
            <person name="Tunlid A."/>
            <person name="Henrissat B."/>
            <person name="Grigoriev I.V."/>
            <person name="Hibbett D.S."/>
            <person name="Martin F."/>
            <person name="Nordberg H.P."/>
            <person name="Cantor M.N."/>
            <person name="Hua S.X."/>
        </authorList>
    </citation>
    <scope>NUCLEOTIDE SEQUENCE [LARGE SCALE GENOMIC DNA]</scope>
    <source>
        <strain evidence="1 2">LaAM-08-1</strain>
    </source>
</reference>
<keyword evidence="2" id="KW-1185">Reference proteome</keyword>
<organism evidence="1 2">
    <name type="scientific">Laccaria amethystina LaAM-08-1</name>
    <dbReference type="NCBI Taxonomy" id="1095629"/>
    <lineage>
        <taxon>Eukaryota</taxon>
        <taxon>Fungi</taxon>
        <taxon>Dikarya</taxon>
        <taxon>Basidiomycota</taxon>
        <taxon>Agaricomycotina</taxon>
        <taxon>Agaricomycetes</taxon>
        <taxon>Agaricomycetidae</taxon>
        <taxon>Agaricales</taxon>
        <taxon>Agaricineae</taxon>
        <taxon>Hydnangiaceae</taxon>
        <taxon>Laccaria</taxon>
    </lineage>
</organism>
<gene>
    <name evidence="1" type="ORF">K443DRAFT_676621</name>
</gene>
<reference evidence="2" key="2">
    <citation type="submission" date="2015-01" db="EMBL/GenBank/DDBJ databases">
        <title>Evolutionary Origins and Diversification of the Mycorrhizal Mutualists.</title>
        <authorList>
            <consortium name="DOE Joint Genome Institute"/>
            <consortium name="Mycorrhizal Genomics Consortium"/>
            <person name="Kohler A."/>
            <person name="Kuo A."/>
            <person name="Nagy L.G."/>
            <person name="Floudas D."/>
            <person name="Copeland A."/>
            <person name="Barry K.W."/>
            <person name="Cichocki N."/>
            <person name="Veneault-Fourrey C."/>
            <person name="LaButti K."/>
            <person name="Lindquist E.A."/>
            <person name="Lipzen A."/>
            <person name="Lundell T."/>
            <person name="Morin E."/>
            <person name="Murat C."/>
            <person name="Riley R."/>
            <person name="Ohm R."/>
            <person name="Sun H."/>
            <person name="Tunlid A."/>
            <person name="Henrissat B."/>
            <person name="Grigoriev I.V."/>
            <person name="Hibbett D.S."/>
            <person name="Martin F."/>
        </authorList>
    </citation>
    <scope>NUCLEOTIDE SEQUENCE [LARGE SCALE GENOMIC DNA]</scope>
    <source>
        <strain evidence="2">LaAM-08-1</strain>
    </source>
</reference>
<dbReference type="HOGENOM" id="CLU_2868017_0_0_1"/>
<accession>A0A0C9WVP9</accession>